<dbReference type="SUPFAM" id="SSF48113">
    <property type="entry name" value="Heme-dependent peroxidases"/>
    <property type="match status" value="1"/>
</dbReference>
<dbReference type="OrthoDB" id="823504at2759"/>
<organism evidence="9 10">
    <name type="scientific">Fopius arisanus</name>
    <dbReference type="NCBI Taxonomy" id="64838"/>
    <lineage>
        <taxon>Eukaryota</taxon>
        <taxon>Metazoa</taxon>
        <taxon>Ecdysozoa</taxon>
        <taxon>Arthropoda</taxon>
        <taxon>Hexapoda</taxon>
        <taxon>Insecta</taxon>
        <taxon>Pterygota</taxon>
        <taxon>Neoptera</taxon>
        <taxon>Endopterygota</taxon>
        <taxon>Hymenoptera</taxon>
        <taxon>Apocrita</taxon>
        <taxon>Ichneumonoidea</taxon>
        <taxon>Braconidae</taxon>
        <taxon>Opiinae</taxon>
        <taxon>Fopius</taxon>
    </lineage>
</organism>
<evidence type="ECO:0000256" key="6">
    <source>
        <dbReference type="ARBA" id="ARBA00023002"/>
    </source>
</evidence>
<evidence type="ECO:0000256" key="7">
    <source>
        <dbReference type="ARBA" id="ARBA00023004"/>
    </source>
</evidence>
<keyword evidence="3 10" id="KW-0575">Peroxidase</keyword>
<dbReference type="InterPro" id="IPR019791">
    <property type="entry name" value="Haem_peroxidase_animal"/>
</dbReference>
<dbReference type="PANTHER" id="PTHR11475">
    <property type="entry name" value="OXIDASE/PEROXIDASE"/>
    <property type="match status" value="1"/>
</dbReference>
<accession>A0A9R1TGD2</accession>
<keyword evidence="4" id="KW-0349">Heme</keyword>
<keyword evidence="4" id="KW-0479">Metal-binding</keyword>
<dbReference type="GO" id="GO:0006979">
    <property type="term" value="P:response to oxidative stress"/>
    <property type="evidence" value="ECO:0007669"/>
    <property type="project" value="InterPro"/>
</dbReference>
<keyword evidence="9" id="KW-1185">Reference proteome</keyword>
<dbReference type="Gene3D" id="1.10.640.10">
    <property type="entry name" value="Haem peroxidase domain superfamily, animal type"/>
    <property type="match status" value="1"/>
</dbReference>
<reference evidence="10" key="1">
    <citation type="submission" date="2025-08" db="UniProtKB">
        <authorList>
            <consortium name="RefSeq"/>
        </authorList>
    </citation>
    <scope>IDENTIFICATION</scope>
    <source>
        <strain evidence="10">USDA-PBARC FA_bdor</strain>
        <tissue evidence="10">Whole organism</tissue>
    </source>
</reference>
<proteinExistence type="predicted"/>
<dbReference type="Proteomes" id="UP000694866">
    <property type="component" value="Unplaced"/>
</dbReference>
<dbReference type="Pfam" id="PF03098">
    <property type="entry name" value="An_peroxidase"/>
    <property type="match status" value="1"/>
</dbReference>
<evidence type="ECO:0000313" key="10">
    <source>
        <dbReference type="RefSeq" id="XP_011309904.1"/>
    </source>
</evidence>
<keyword evidence="8" id="KW-0812">Transmembrane</keyword>
<keyword evidence="7" id="KW-0408">Iron</keyword>
<evidence type="ECO:0000313" key="9">
    <source>
        <dbReference type="Proteomes" id="UP000694866"/>
    </source>
</evidence>
<dbReference type="RefSeq" id="XP_011309904.1">
    <property type="nucleotide sequence ID" value="XM_011311602.1"/>
</dbReference>
<dbReference type="GO" id="GO:0005576">
    <property type="term" value="C:extracellular region"/>
    <property type="evidence" value="ECO:0007669"/>
    <property type="project" value="UniProtKB-SubCell"/>
</dbReference>
<sequence length="781" mass="88063">MAIQCLKAVFTNFQPVKKSNLAGALMAAAIAIVAVLWILLQALGILGHPQAIHDERISLYFQQHGFDDAKTHGALLRDPQEAETLNLPPINERAINHSVNYGIRQCDQLARLEKNLIDSQIGLTDDTPTHSQYLYASPNEEAVNLQLQAEVVTKASMYLVQQYCQRFGVSDEACAHFVSKSKLNGTTVGDACAAKQRVSCRSNYPYRTIDGSCNNPDNPRWGSALTAYSRILFPSYADGIQQPRGASQRPHVLPGARLVSTRLSRSNDQSDVFKTLAVMQWSQFIANDMAHTVVRKMVTMKEPISCCSSDGRSPAPRYLHPHCAHISVPEEDPVYGQHAIRCMNYVRSMPVLKTDCSFGPMEQMNQVTHFLDGSTVYGSDNDRAEELRTFQGGKLRVENLNGFSYLPRAQNSADVCEDPDNCYRAGDDRVNFEPHLAVMHTIWLREHNRIAEELSKINPTWSDEKLYQESRRIVIAEIQHITYKEWLPTILGSKYARTLGFVSSNDQDRVNYNSYEDPAVSNEASTAVLRFLNSLKRGQLSMTDDERRNNGSLKLSEYFYKPKIIESDGVFDGLLRGLTSQTSGKMDINFAPVMTQGLYRTSNNELGLDIISLDIQRGRDHGIPGYNHYRKYCGLLSAKTFDDMLDHIPRETVRKLAELYNHPNDVDLIVGGMAEMPVENSILGPTFKCLLSEQLARTRWTDRYFYDSAAQPRPFVNEQLTQIRRVTLARIICDNSNRISRMQPNAFLRINEGNELASCTDFEAIPSVDLLAFAEKDKAYR</sequence>
<evidence type="ECO:0000256" key="4">
    <source>
        <dbReference type="ARBA" id="ARBA00022617"/>
    </source>
</evidence>
<keyword evidence="6" id="KW-0560">Oxidoreductase</keyword>
<evidence type="ECO:0000256" key="8">
    <source>
        <dbReference type="SAM" id="Phobius"/>
    </source>
</evidence>
<dbReference type="CDD" id="cd09823">
    <property type="entry name" value="peroxinectin_like"/>
    <property type="match status" value="1"/>
</dbReference>
<evidence type="ECO:0000256" key="2">
    <source>
        <dbReference type="ARBA" id="ARBA00022525"/>
    </source>
</evidence>
<dbReference type="PANTHER" id="PTHR11475:SF125">
    <property type="entry name" value="GH11385P"/>
    <property type="match status" value="1"/>
</dbReference>
<dbReference type="FunFam" id="1.10.640.10:FF:000003">
    <property type="entry name" value="chorion peroxidase"/>
    <property type="match status" value="1"/>
</dbReference>
<dbReference type="InterPro" id="IPR037120">
    <property type="entry name" value="Haem_peroxidase_sf_animal"/>
</dbReference>
<dbReference type="GO" id="GO:0022412">
    <property type="term" value="P:cellular process involved in reproduction in multicellular organism"/>
    <property type="evidence" value="ECO:0007669"/>
    <property type="project" value="UniProtKB-ARBA"/>
</dbReference>
<feature type="transmembrane region" description="Helical" evidence="8">
    <location>
        <begin position="21"/>
        <end position="40"/>
    </location>
</feature>
<evidence type="ECO:0000256" key="5">
    <source>
        <dbReference type="ARBA" id="ARBA00022729"/>
    </source>
</evidence>
<evidence type="ECO:0000256" key="3">
    <source>
        <dbReference type="ARBA" id="ARBA00022559"/>
    </source>
</evidence>
<dbReference type="GO" id="GO:0004601">
    <property type="term" value="F:peroxidase activity"/>
    <property type="evidence" value="ECO:0007669"/>
    <property type="project" value="UniProtKB-KW"/>
</dbReference>
<dbReference type="PROSITE" id="PS50292">
    <property type="entry name" value="PEROXIDASE_3"/>
    <property type="match status" value="1"/>
</dbReference>
<evidence type="ECO:0000256" key="1">
    <source>
        <dbReference type="ARBA" id="ARBA00004613"/>
    </source>
</evidence>
<protein>
    <submittedName>
        <fullName evidence="10">Peroxidase isoform X1</fullName>
    </submittedName>
</protein>
<dbReference type="InterPro" id="IPR010255">
    <property type="entry name" value="Haem_peroxidase_sf"/>
</dbReference>
<keyword evidence="8" id="KW-1133">Transmembrane helix</keyword>
<keyword evidence="5" id="KW-0732">Signal</keyword>
<dbReference type="GeneID" id="105270574"/>
<name>A0A9R1TGD2_9HYME</name>
<dbReference type="KEGG" id="fas:105270574"/>
<dbReference type="PRINTS" id="PR00457">
    <property type="entry name" value="ANPEROXIDASE"/>
</dbReference>
<keyword evidence="8" id="KW-0472">Membrane</keyword>
<comment type="subcellular location">
    <subcellularLocation>
        <location evidence="1">Secreted</location>
    </subcellularLocation>
</comment>
<dbReference type="AlphaFoldDB" id="A0A9R1TGD2"/>
<dbReference type="GO" id="GO:0020037">
    <property type="term" value="F:heme binding"/>
    <property type="evidence" value="ECO:0007669"/>
    <property type="project" value="InterPro"/>
</dbReference>
<gene>
    <name evidence="10" type="primary">LOC105270574</name>
</gene>
<keyword evidence="2" id="KW-0964">Secreted</keyword>